<dbReference type="InterPro" id="IPR017452">
    <property type="entry name" value="GPCR_Rhodpsn_7TM"/>
</dbReference>
<accession>A0A813R059</accession>
<comment type="caution">
    <text evidence="10">The sequence shown here is derived from an EMBL/GenBank/DDBJ whole genome shotgun (WGS) entry which is preliminary data.</text>
</comment>
<feature type="transmembrane region" description="Helical" evidence="8">
    <location>
        <begin position="272"/>
        <end position="292"/>
    </location>
</feature>
<protein>
    <recommendedName>
        <fullName evidence="9">G-protein coupled receptors family 1 profile domain-containing protein</fullName>
    </recommendedName>
</protein>
<dbReference type="PANTHER" id="PTHR24238:SF57">
    <property type="entry name" value="G-PROTEIN COUPLED RECEPTOR 83"/>
    <property type="match status" value="1"/>
</dbReference>
<keyword evidence="7" id="KW-0807">Transducer</keyword>
<keyword evidence="5 8" id="KW-0472">Membrane</keyword>
<feature type="transmembrane region" description="Helical" evidence="8">
    <location>
        <begin position="139"/>
        <end position="160"/>
    </location>
</feature>
<evidence type="ECO:0000259" key="9">
    <source>
        <dbReference type="PROSITE" id="PS50262"/>
    </source>
</evidence>
<dbReference type="Proteomes" id="UP000663860">
    <property type="component" value="Unassembled WGS sequence"/>
</dbReference>
<keyword evidence="6" id="KW-0675">Receptor</keyword>
<dbReference type="OrthoDB" id="10049650at2759"/>
<feature type="transmembrane region" description="Helical" evidence="8">
    <location>
        <begin position="58"/>
        <end position="77"/>
    </location>
</feature>
<reference evidence="10" key="1">
    <citation type="submission" date="2021-02" db="EMBL/GenBank/DDBJ databases">
        <authorList>
            <person name="Nowell W R."/>
        </authorList>
    </citation>
    <scope>NUCLEOTIDE SEQUENCE</scope>
</reference>
<evidence type="ECO:0000313" key="13">
    <source>
        <dbReference type="Proteomes" id="UP000663860"/>
    </source>
</evidence>
<keyword evidence="3 8" id="KW-1133">Transmembrane helix</keyword>
<evidence type="ECO:0000313" key="12">
    <source>
        <dbReference type="EMBL" id="CAF4150027.1"/>
    </source>
</evidence>
<feature type="domain" description="G-protein coupled receptors family 1 profile" evidence="9">
    <location>
        <begin position="37"/>
        <end position="288"/>
    </location>
</feature>
<evidence type="ECO:0000256" key="2">
    <source>
        <dbReference type="ARBA" id="ARBA00022692"/>
    </source>
</evidence>
<dbReference type="Proteomes" id="UP000663881">
    <property type="component" value="Unassembled WGS sequence"/>
</dbReference>
<feature type="transmembrane region" description="Helical" evidence="8">
    <location>
        <begin position="186"/>
        <end position="209"/>
    </location>
</feature>
<evidence type="ECO:0000256" key="4">
    <source>
        <dbReference type="ARBA" id="ARBA00023040"/>
    </source>
</evidence>
<evidence type="ECO:0000256" key="3">
    <source>
        <dbReference type="ARBA" id="ARBA00022989"/>
    </source>
</evidence>
<dbReference type="AlphaFoldDB" id="A0A813R059"/>
<name>A0A813R059_9BILA</name>
<dbReference type="EMBL" id="CAJNOE010000033">
    <property type="protein sequence ID" value="CAF0775058.1"/>
    <property type="molecule type" value="Genomic_DNA"/>
</dbReference>
<evidence type="ECO:0000256" key="8">
    <source>
        <dbReference type="SAM" id="Phobius"/>
    </source>
</evidence>
<dbReference type="Gene3D" id="1.20.1070.10">
    <property type="entry name" value="Rhodopsin 7-helix transmembrane proteins"/>
    <property type="match status" value="1"/>
</dbReference>
<dbReference type="Proteomes" id="UP000663891">
    <property type="component" value="Unassembled WGS sequence"/>
</dbReference>
<dbReference type="PANTHER" id="PTHR24238">
    <property type="entry name" value="G-PROTEIN COUPLED RECEPTOR"/>
    <property type="match status" value="1"/>
</dbReference>
<evidence type="ECO:0000256" key="1">
    <source>
        <dbReference type="ARBA" id="ARBA00004141"/>
    </source>
</evidence>
<organism evidence="10 13">
    <name type="scientific">Adineta steineri</name>
    <dbReference type="NCBI Taxonomy" id="433720"/>
    <lineage>
        <taxon>Eukaryota</taxon>
        <taxon>Metazoa</taxon>
        <taxon>Spiralia</taxon>
        <taxon>Gnathifera</taxon>
        <taxon>Rotifera</taxon>
        <taxon>Eurotatoria</taxon>
        <taxon>Bdelloidea</taxon>
        <taxon>Adinetida</taxon>
        <taxon>Adinetidae</taxon>
        <taxon>Adineta</taxon>
    </lineage>
</organism>
<gene>
    <name evidence="10" type="ORF">IZO911_LOCUS5504</name>
    <name evidence="12" type="ORF">OKA104_LOCUS38200</name>
    <name evidence="11" type="ORF">VCS650_LOCUS10428</name>
</gene>
<feature type="transmembrane region" description="Helical" evidence="8">
    <location>
        <begin position="97"/>
        <end position="118"/>
    </location>
</feature>
<dbReference type="InterPro" id="IPR000276">
    <property type="entry name" value="GPCR_Rhodpsn"/>
</dbReference>
<dbReference type="CDD" id="cd00637">
    <property type="entry name" value="7tm_classA_rhodopsin-like"/>
    <property type="match status" value="1"/>
</dbReference>
<comment type="subcellular location">
    <subcellularLocation>
        <location evidence="1">Membrane</location>
        <topology evidence="1">Multi-pass membrane protein</topology>
    </subcellularLocation>
</comment>
<evidence type="ECO:0000313" key="10">
    <source>
        <dbReference type="EMBL" id="CAF0775058.1"/>
    </source>
</evidence>
<dbReference type="EMBL" id="CAJNON010000075">
    <property type="protein sequence ID" value="CAF0921998.1"/>
    <property type="molecule type" value="Genomic_DNA"/>
</dbReference>
<evidence type="ECO:0000256" key="6">
    <source>
        <dbReference type="ARBA" id="ARBA00023170"/>
    </source>
</evidence>
<evidence type="ECO:0000256" key="5">
    <source>
        <dbReference type="ARBA" id="ARBA00023136"/>
    </source>
</evidence>
<keyword evidence="4" id="KW-0297">G-protein coupled receptor</keyword>
<dbReference type="EMBL" id="CAJOAY010006762">
    <property type="protein sequence ID" value="CAF4150027.1"/>
    <property type="molecule type" value="Genomic_DNA"/>
</dbReference>
<dbReference type="GO" id="GO:0005886">
    <property type="term" value="C:plasma membrane"/>
    <property type="evidence" value="ECO:0007669"/>
    <property type="project" value="TreeGrafter"/>
</dbReference>
<dbReference type="GO" id="GO:0008188">
    <property type="term" value="F:neuropeptide receptor activity"/>
    <property type="evidence" value="ECO:0007669"/>
    <property type="project" value="TreeGrafter"/>
</dbReference>
<sequence>MSSSANTTIDATSLSPPQSRIIVFIILIILLIPSVICSLYLFYKFIQRSEMRRRDTNLVFICLIIINFLQATGELPLTLTFLYRNQAAILKPIFCQWWAFLSAILYGTGLWIMAMGSIERYLFIFHSHALKKYRIRFRSISLMICFILPIGLYIFLVFLFPCTNHFIYIIFWCGAPCYMTQSFWQVFSWLIDNGIPMCIIVIVNIFLLTKVLCQKYRMQQINMWSKNARMLFQLMSVAILYAVCWLPFLISGQIMSYTQDLSSTATMLYLEYFVYLPYISVTLCPFVCLFSLSKEIFRRQ</sequence>
<keyword evidence="2 8" id="KW-0812">Transmembrane</keyword>
<evidence type="ECO:0000256" key="7">
    <source>
        <dbReference type="ARBA" id="ARBA00023224"/>
    </source>
</evidence>
<proteinExistence type="predicted"/>
<evidence type="ECO:0000313" key="11">
    <source>
        <dbReference type="EMBL" id="CAF0921998.1"/>
    </source>
</evidence>
<feature type="transmembrane region" description="Helical" evidence="8">
    <location>
        <begin position="21"/>
        <end position="46"/>
    </location>
</feature>
<dbReference type="PROSITE" id="PS50262">
    <property type="entry name" value="G_PROTEIN_RECEP_F1_2"/>
    <property type="match status" value="1"/>
</dbReference>
<dbReference type="Pfam" id="PF00001">
    <property type="entry name" value="7tm_1"/>
    <property type="match status" value="1"/>
</dbReference>
<dbReference type="SUPFAM" id="SSF81321">
    <property type="entry name" value="Family A G protein-coupled receptor-like"/>
    <property type="match status" value="1"/>
</dbReference>
<feature type="transmembrane region" description="Helical" evidence="8">
    <location>
        <begin position="230"/>
        <end position="252"/>
    </location>
</feature>